<feature type="compositionally biased region" description="Low complexity" evidence="2">
    <location>
        <begin position="291"/>
        <end position="304"/>
    </location>
</feature>
<feature type="coiled-coil region" evidence="1">
    <location>
        <begin position="411"/>
        <end position="459"/>
    </location>
</feature>
<name>A0A087G270_ARAAL</name>
<dbReference type="PANTHER" id="PTHR31099">
    <property type="entry name" value="OS06G0165300 PROTEIN"/>
    <property type="match status" value="1"/>
</dbReference>
<dbReference type="Proteomes" id="UP000029120">
    <property type="component" value="Unassembled WGS sequence"/>
</dbReference>
<protein>
    <submittedName>
        <fullName evidence="3">Uncharacterized protein</fullName>
    </submittedName>
</protein>
<feature type="region of interest" description="Disordered" evidence="2">
    <location>
        <begin position="267"/>
        <end position="315"/>
    </location>
</feature>
<dbReference type="Gramene" id="KFK23972">
    <property type="protein sequence ID" value="KFK23972"/>
    <property type="gene ID" value="AALP_AAs44858U000300"/>
</dbReference>
<feature type="compositionally biased region" description="Acidic residues" evidence="2">
    <location>
        <begin position="587"/>
        <end position="608"/>
    </location>
</feature>
<dbReference type="OrthoDB" id="1114078at2759"/>
<dbReference type="EMBL" id="KL973523">
    <property type="protein sequence ID" value="KFK23972.1"/>
    <property type="molecule type" value="Genomic_DNA"/>
</dbReference>
<evidence type="ECO:0000313" key="3">
    <source>
        <dbReference type="EMBL" id="KFK23972.1"/>
    </source>
</evidence>
<evidence type="ECO:0000313" key="4">
    <source>
        <dbReference type="Proteomes" id="UP000029120"/>
    </source>
</evidence>
<reference evidence="4" key="1">
    <citation type="journal article" date="2015" name="Nat. Plants">
        <title>Genome expansion of Arabis alpina linked with retrotransposition and reduced symmetric DNA methylation.</title>
        <authorList>
            <person name="Willing E.M."/>
            <person name="Rawat V."/>
            <person name="Mandakova T."/>
            <person name="Maumus F."/>
            <person name="James G.V."/>
            <person name="Nordstroem K.J."/>
            <person name="Becker C."/>
            <person name="Warthmann N."/>
            <person name="Chica C."/>
            <person name="Szarzynska B."/>
            <person name="Zytnicki M."/>
            <person name="Albani M.C."/>
            <person name="Kiefer C."/>
            <person name="Bergonzi S."/>
            <person name="Castaings L."/>
            <person name="Mateos J.L."/>
            <person name="Berns M.C."/>
            <person name="Bujdoso N."/>
            <person name="Piofczyk T."/>
            <person name="de Lorenzo L."/>
            <person name="Barrero-Sicilia C."/>
            <person name="Mateos I."/>
            <person name="Piednoel M."/>
            <person name="Hagmann J."/>
            <person name="Chen-Min-Tao R."/>
            <person name="Iglesias-Fernandez R."/>
            <person name="Schuster S.C."/>
            <person name="Alonso-Blanco C."/>
            <person name="Roudier F."/>
            <person name="Carbonero P."/>
            <person name="Paz-Ares J."/>
            <person name="Davis S.J."/>
            <person name="Pecinka A."/>
            <person name="Quesneville H."/>
            <person name="Colot V."/>
            <person name="Lysak M.A."/>
            <person name="Weigel D."/>
            <person name="Coupland G."/>
            <person name="Schneeberger K."/>
        </authorList>
    </citation>
    <scope>NUCLEOTIDE SEQUENCE [LARGE SCALE GENOMIC DNA]</scope>
    <source>
        <strain evidence="4">cv. Pajares</strain>
    </source>
</reference>
<evidence type="ECO:0000256" key="1">
    <source>
        <dbReference type="SAM" id="Coils"/>
    </source>
</evidence>
<keyword evidence="1" id="KW-0175">Coiled coil</keyword>
<dbReference type="AlphaFoldDB" id="A0A087G270"/>
<organism evidence="3 4">
    <name type="scientific">Arabis alpina</name>
    <name type="common">Alpine rock-cress</name>
    <dbReference type="NCBI Taxonomy" id="50452"/>
    <lineage>
        <taxon>Eukaryota</taxon>
        <taxon>Viridiplantae</taxon>
        <taxon>Streptophyta</taxon>
        <taxon>Embryophyta</taxon>
        <taxon>Tracheophyta</taxon>
        <taxon>Spermatophyta</taxon>
        <taxon>Magnoliopsida</taxon>
        <taxon>eudicotyledons</taxon>
        <taxon>Gunneridae</taxon>
        <taxon>Pentapetalae</taxon>
        <taxon>rosids</taxon>
        <taxon>malvids</taxon>
        <taxon>Brassicales</taxon>
        <taxon>Brassicaceae</taxon>
        <taxon>Arabideae</taxon>
        <taxon>Arabis</taxon>
    </lineage>
</organism>
<dbReference type="PANTHER" id="PTHR31099:SF49">
    <property type="entry name" value="MYOSIN HEAVY CHAIN-LIKE PROTEIN"/>
    <property type="match status" value="1"/>
</dbReference>
<gene>
    <name evidence="3" type="ORF">AALP_AAs44858U000300</name>
</gene>
<feature type="region of interest" description="Disordered" evidence="2">
    <location>
        <begin position="582"/>
        <end position="611"/>
    </location>
</feature>
<evidence type="ECO:0000256" key="2">
    <source>
        <dbReference type="SAM" id="MobiDB-lite"/>
    </source>
</evidence>
<proteinExistence type="predicted"/>
<keyword evidence="4" id="KW-1185">Reference proteome</keyword>
<sequence length="631" mass="69202">MIDTPMPMSDVDVVEVGDPMSSGTGSDVIKVRNPMDPNLDPDEPNITIDPVPPFFNADELDSVSFAPGLPLGFAEFSSSFSSFDSRASSGDEDTFLESLRRLRKNGGISKEIVLVAPTPADRADTPPAGYMTLFENYFNQCLLWFPLPRFLMRYLAVHGVSLAQINPRGIKHLLGIYVLSRECGVDISTENLSYLTYFRTRGLSEDLKHSVTNSSGMALIAGFPSKDDHFEYRFFFAEISERTVEADCIDLARLSLREQITLQAAAKARRSSGTGAPRVVMPTTSTPPAPSMRARSSRPSAPKAALPPPSSGDVAEFRRLSAERARISSGKGMGVDRVTPSKRQRVDAFPAAAVGGEVSASGGDGLLRDIAYSVVKSRYSELSLLFDRLVGDYDKDVHSRGYELSAAKEANAVQQSRLDEIVERNEVLERDALALQRVKRDYDDKLAKLKSQCAKAKGETVRLRGELSSASDLQRSRIDAAVAEARDEMTRSFAERTSEVAGLLAEIGGQVQNDMLNLTEIDANLEFIGLLQGSDPPDLPTEVKTLRGRRHPIYDAHDVFADLLACVRRVLEILVVPAGAGETSAAVDDDEEESDENDVEATDDDEGTEDRSYLSRFLDLACFMIFRHDYS</sequence>
<accession>A0A087G270</accession>